<dbReference type="AlphaFoldDB" id="A0A1C7MK62"/>
<name>A0A1C7MK62_GRIFR</name>
<sequence length="164" mass="18330">MYSGEWSTYIPHDKTTGLAFIKTVQKDHHAQARVMDLIRQIQDDLCLSVPVGLQYMFRNWRNPESEAHHDAKSCEFSRQLCLQDKAQAQAMKATVNPTAESSMAPAMDRDDPMEGFITVSSKSAGKRKVVDNSPPPTVGPAKKKRSAQTGGRLPQPRTENFINE</sequence>
<protein>
    <submittedName>
        <fullName evidence="2">Uncharacterized protein</fullName>
    </submittedName>
</protein>
<accession>A0A1C7MK62</accession>
<reference evidence="2 3" key="1">
    <citation type="submission" date="2016-03" db="EMBL/GenBank/DDBJ databases">
        <title>Whole genome sequencing of Grifola frondosa 9006-11.</title>
        <authorList>
            <person name="Min B."/>
            <person name="Park H."/>
            <person name="Kim J.-G."/>
            <person name="Cho H."/>
            <person name="Oh Y.-L."/>
            <person name="Kong W.-S."/>
            <person name="Choi I.-G."/>
        </authorList>
    </citation>
    <scope>NUCLEOTIDE SEQUENCE [LARGE SCALE GENOMIC DNA]</scope>
    <source>
        <strain evidence="2 3">9006-11</strain>
    </source>
</reference>
<comment type="caution">
    <text evidence="2">The sequence shown here is derived from an EMBL/GenBank/DDBJ whole genome shotgun (WGS) entry which is preliminary data.</text>
</comment>
<organism evidence="2 3">
    <name type="scientific">Grifola frondosa</name>
    <name type="common">Maitake</name>
    <name type="synonym">Polyporus frondosus</name>
    <dbReference type="NCBI Taxonomy" id="5627"/>
    <lineage>
        <taxon>Eukaryota</taxon>
        <taxon>Fungi</taxon>
        <taxon>Dikarya</taxon>
        <taxon>Basidiomycota</taxon>
        <taxon>Agaricomycotina</taxon>
        <taxon>Agaricomycetes</taxon>
        <taxon>Polyporales</taxon>
        <taxon>Grifolaceae</taxon>
        <taxon>Grifola</taxon>
    </lineage>
</organism>
<feature type="region of interest" description="Disordered" evidence="1">
    <location>
        <begin position="92"/>
        <end position="164"/>
    </location>
</feature>
<gene>
    <name evidence="2" type="ORF">A0H81_03758</name>
</gene>
<evidence type="ECO:0000313" key="3">
    <source>
        <dbReference type="Proteomes" id="UP000092993"/>
    </source>
</evidence>
<dbReference type="EMBL" id="LUGG01000003">
    <property type="protein sequence ID" value="OBZ77047.1"/>
    <property type="molecule type" value="Genomic_DNA"/>
</dbReference>
<evidence type="ECO:0000256" key="1">
    <source>
        <dbReference type="SAM" id="MobiDB-lite"/>
    </source>
</evidence>
<dbReference type="Proteomes" id="UP000092993">
    <property type="component" value="Unassembled WGS sequence"/>
</dbReference>
<proteinExistence type="predicted"/>
<keyword evidence="3" id="KW-1185">Reference proteome</keyword>
<evidence type="ECO:0000313" key="2">
    <source>
        <dbReference type="EMBL" id="OBZ77047.1"/>
    </source>
</evidence>